<dbReference type="AlphaFoldDB" id="A0A8J4H2S3"/>
<dbReference type="InterPro" id="IPR036907">
    <property type="entry name" value="5'-Nucleotdase_C_sf"/>
</dbReference>
<accession>A0A8J4H2S3</accession>
<dbReference type="SUPFAM" id="SSF55816">
    <property type="entry name" value="5'-nucleotidase (syn. UDP-sugar hydrolase), C-terminal domain"/>
    <property type="match status" value="1"/>
</dbReference>
<evidence type="ECO:0000259" key="3">
    <source>
        <dbReference type="Pfam" id="PF00149"/>
    </source>
</evidence>
<dbReference type="GO" id="GO:0000166">
    <property type="term" value="F:nucleotide binding"/>
    <property type="evidence" value="ECO:0007669"/>
    <property type="project" value="UniProtKB-KW"/>
</dbReference>
<protein>
    <submittedName>
        <fullName evidence="5">Putative metallophosphoesterase YunD</fullName>
    </submittedName>
</protein>
<dbReference type="Gene3D" id="3.60.21.10">
    <property type="match status" value="1"/>
</dbReference>
<dbReference type="Gene3D" id="3.90.780.10">
    <property type="entry name" value="5'-Nucleotidase, C-terminal domain"/>
    <property type="match status" value="1"/>
</dbReference>
<dbReference type="InterPro" id="IPR006179">
    <property type="entry name" value="5_nucleotidase/apyrase"/>
</dbReference>
<name>A0A8J4H2S3_9BACL</name>
<feature type="domain" description="Calcineurin-like phosphoesterase" evidence="3">
    <location>
        <begin position="7"/>
        <end position="204"/>
    </location>
</feature>
<keyword evidence="1" id="KW-0732">Signal</keyword>
<evidence type="ECO:0000256" key="1">
    <source>
        <dbReference type="ARBA" id="ARBA00022729"/>
    </source>
</evidence>
<dbReference type="PANTHER" id="PTHR11575">
    <property type="entry name" value="5'-NUCLEOTIDASE-RELATED"/>
    <property type="match status" value="1"/>
</dbReference>
<sequence>MKTLHVKIVHTNDIHSHLENAARAASAIRAIRREHEQDGILLMDIGDHMDRMRLETEGTDGRCNIAMMNAIGYEVFVPGNNEGLTFTKGELYMLSRQAQFPIVAGNMRELESGKLPDWIKPYVVIEKAGVTIGIIGVTVNFNAFYNLLGWDIGEPLACVREWAAQLRPHVDVLVVCSHLGLGRDEQMAAEIPGIDCILGGHTHHLLEEPLLVGSTRIFAAGKLGAYVGEIDIQVDRETRQLVIEGRCIAVENYAPDPEIVDLIQVHRTAAKQAMGQTAAVADRDLRISWTEESPLANLLAAGLRRWTNADVGIVNAGQLLRNVEKGGISREMLHECCPSPINPCRMTLTGAAIRQALEESLLEDRIHIPIRGFGFRGKELGVLAVDGATVYYDPTRPSYEKIVRVEIQGRPMEADQTYSVGTIDMFSFGIGYLSLKGGGEIRYWLPEFIRDVLCSQLNEPSEVERSERSRWRNVHEIKEMGTSIPDTGG</sequence>
<dbReference type="InterPro" id="IPR006146">
    <property type="entry name" value="5'-Nucleotdase_CS"/>
</dbReference>
<keyword evidence="2" id="KW-0378">Hydrolase</keyword>
<evidence type="ECO:0000256" key="2">
    <source>
        <dbReference type="RuleBase" id="RU362119"/>
    </source>
</evidence>
<dbReference type="PROSITE" id="PS00785">
    <property type="entry name" value="5_NUCLEOTIDASE_1"/>
    <property type="match status" value="1"/>
</dbReference>
<dbReference type="GO" id="GO:0046872">
    <property type="term" value="F:metal ion binding"/>
    <property type="evidence" value="ECO:0007669"/>
    <property type="project" value="InterPro"/>
</dbReference>
<comment type="similarity">
    <text evidence="2">Belongs to the 5'-nucleotidase family.</text>
</comment>
<dbReference type="RefSeq" id="WP_213412665.1">
    <property type="nucleotide sequence ID" value="NZ_BOVK01000036.1"/>
</dbReference>
<dbReference type="Proteomes" id="UP000677918">
    <property type="component" value="Unassembled WGS sequence"/>
</dbReference>
<dbReference type="GO" id="GO:0030288">
    <property type="term" value="C:outer membrane-bounded periplasmic space"/>
    <property type="evidence" value="ECO:0007669"/>
    <property type="project" value="TreeGrafter"/>
</dbReference>
<dbReference type="PRINTS" id="PR01607">
    <property type="entry name" value="APYRASEFAMLY"/>
</dbReference>
<dbReference type="EMBL" id="BOVK01000036">
    <property type="protein sequence ID" value="GIQ69883.1"/>
    <property type="molecule type" value="Genomic_DNA"/>
</dbReference>
<dbReference type="GO" id="GO:0008768">
    <property type="term" value="F:UDP-sugar diphosphatase activity"/>
    <property type="evidence" value="ECO:0007669"/>
    <property type="project" value="TreeGrafter"/>
</dbReference>
<keyword evidence="6" id="KW-1185">Reference proteome</keyword>
<dbReference type="InterPro" id="IPR029052">
    <property type="entry name" value="Metallo-depent_PP-like"/>
</dbReference>
<reference evidence="5" key="1">
    <citation type="submission" date="2021-04" db="EMBL/GenBank/DDBJ databases">
        <title>Draft genome sequence of Xylanibacillus composti strain K13.</title>
        <authorList>
            <person name="Uke A."/>
            <person name="Chhe C."/>
            <person name="Baramee S."/>
            <person name="Kosugi A."/>
        </authorList>
    </citation>
    <scope>NUCLEOTIDE SEQUENCE</scope>
    <source>
        <strain evidence="5">K13</strain>
    </source>
</reference>
<feature type="domain" description="5'-Nucleotidase C-terminal" evidence="4">
    <location>
        <begin position="275"/>
        <end position="424"/>
    </location>
</feature>
<dbReference type="GO" id="GO:0008253">
    <property type="term" value="F:5'-nucleotidase activity"/>
    <property type="evidence" value="ECO:0007669"/>
    <property type="project" value="TreeGrafter"/>
</dbReference>
<keyword evidence="2" id="KW-0547">Nucleotide-binding</keyword>
<dbReference type="CDD" id="cd00845">
    <property type="entry name" value="MPP_UshA_N_like"/>
    <property type="match status" value="1"/>
</dbReference>
<dbReference type="InterPro" id="IPR008334">
    <property type="entry name" value="5'-Nucleotdase_C"/>
</dbReference>
<gene>
    <name evidence="5" type="primary">yunD</name>
    <name evidence="5" type="ORF">XYCOK13_27070</name>
</gene>
<dbReference type="InterPro" id="IPR004843">
    <property type="entry name" value="Calcineurin-like_PHP"/>
</dbReference>
<dbReference type="Pfam" id="PF02872">
    <property type="entry name" value="5_nucleotid_C"/>
    <property type="match status" value="1"/>
</dbReference>
<evidence type="ECO:0000313" key="6">
    <source>
        <dbReference type="Proteomes" id="UP000677918"/>
    </source>
</evidence>
<dbReference type="Pfam" id="PF00149">
    <property type="entry name" value="Metallophos"/>
    <property type="match status" value="1"/>
</dbReference>
<evidence type="ECO:0000259" key="4">
    <source>
        <dbReference type="Pfam" id="PF02872"/>
    </source>
</evidence>
<dbReference type="SUPFAM" id="SSF56300">
    <property type="entry name" value="Metallo-dependent phosphatases"/>
    <property type="match status" value="1"/>
</dbReference>
<comment type="caution">
    <text evidence="5">The sequence shown here is derived from an EMBL/GenBank/DDBJ whole genome shotgun (WGS) entry which is preliminary data.</text>
</comment>
<dbReference type="PANTHER" id="PTHR11575:SF23">
    <property type="entry name" value="5-NUCLEOTIDASE FAMILY PROTEIN"/>
    <property type="match status" value="1"/>
</dbReference>
<proteinExistence type="inferred from homology"/>
<dbReference type="GO" id="GO:0009166">
    <property type="term" value="P:nucleotide catabolic process"/>
    <property type="evidence" value="ECO:0007669"/>
    <property type="project" value="InterPro"/>
</dbReference>
<organism evidence="5 6">
    <name type="scientific">Xylanibacillus composti</name>
    <dbReference type="NCBI Taxonomy" id="1572762"/>
    <lineage>
        <taxon>Bacteria</taxon>
        <taxon>Bacillati</taxon>
        <taxon>Bacillota</taxon>
        <taxon>Bacilli</taxon>
        <taxon>Bacillales</taxon>
        <taxon>Paenibacillaceae</taxon>
        <taxon>Xylanibacillus</taxon>
    </lineage>
</organism>
<evidence type="ECO:0000313" key="5">
    <source>
        <dbReference type="EMBL" id="GIQ69883.1"/>
    </source>
</evidence>